<evidence type="ECO:0000313" key="1">
    <source>
        <dbReference type="EMBL" id="QUE53568.1"/>
    </source>
</evidence>
<dbReference type="RefSeq" id="WP_212569741.1">
    <property type="nucleotide sequence ID" value="NZ_CP073084.1"/>
</dbReference>
<gene>
    <name evidence="1" type="ORF">INT76_06805</name>
</gene>
<keyword evidence="2" id="KW-1185">Reference proteome</keyword>
<proteinExistence type="predicted"/>
<organism evidence="1 2">
    <name type="scientific">Streptococcus oriscaviae</name>
    <dbReference type="NCBI Taxonomy" id="2781599"/>
    <lineage>
        <taxon>Bacteria</taxon>
        <taxon>Bacillati</taxon>
        <taxon>Bacillota</taxon>
        <taxon>Bacilli</taxon>
        <taxon>Lactobacillales</taxon>
        <taxon>Streptococcaceae</taxon>
        <taxon>Streptococcus</taxon>
    </lineage>
</organism>
<dbReference type="EMBL" id="CP073084">
    <property type="protein sequence ID" value="QUE53568.1"/>
    <property type="molecule type" value="Genomic_DNA"/>
</dbReference>
<protein>
    <submittedName>
        <fullName evidence="1">Uncharacterized protein</fullName>
    </submittedName>
</protein>
<reference evidence="1 2" key="1">
    <citation type="submission" date="2021-04" db="EMBL/GenBank/DDBJ databases">
        <title>Complete genome sequence of a novel Streptococcus species.</title>
        <authorList>
            <person name="Teng J.L.L."/>
        </authorList>
    </citation>
    <scope>NUCLEOTIDE SEQUENCE [LARGE SCALE GENOMIC DNA]</scope>
    <source>
        <strain evidence="1 2">HKU75</strain>
    </source>
</reference>
<evidence type="ECO:0000313" key="2">
    <source>
        <dbReference type="Proteomes" id="UP000677616"/>
    </source>
</evidence>
<accession>A0ABX7YJ75</accession>
<name>A0ABX7YJ75_9STRE</name>
<dbReference type="Proteomes" id="UP000677616">
    <property type="component" value="Chromosome"/>
</dbReference>
<sequence>MKKDNDNSTIYVGRLYLFGFLPLWRVKHTKNMWKKLAMLESSKNKVVEYRFEENDR</sequence>